<evidence type="ECO:0000256" key="4">
    <source>
        <dbReference type="SAM" id="Phobius"/>
    </source>
</evidence>
<keyword evidence="3" id="KW-0560">Oxidoreductase</keyword>
<keyword evidence="4" id="KW-1133">Transmembrane helix</keyword>
<dbReference type="AlphaFoldDB" id="A0AAN8A5C1"/>
<feature type="transmembrane region" description="Helical" evidence="4">
    <location>
        <begin position="130"/>
        <end position="150"/>
    </location>
</feature>
<sequence>MVPRTQKAVFVYEIGKPVQLGKRDVPSPKGGQVLVKVAAAHLLPHDAYGRDWGLFIGEKLPFVLAGSVAGTIKELGPGVTSFHVGDRVFGTSNIDYPTPDQAGLQEYAVLQTDSMALTPKAFSDEQMATLGINVPTAAVALFTGFGFNFPPPWSGDFESFDFSSLTIVVLGAGTNIAKLFIRLATRLLNIGRIIAVASVSNADELKEAGPAHVIDRHSSEKSIIAQVHSAAGGAENVTHLIDCVTWEHRLATKIMARNAASRLVTLQPVDEDKVREQRPLCKPVLVENLNINLGEPENFWRELPKWLSSGVVRPTAFKTLEGLANVDEINRQLDEYAAGKGTPQLIVRP</sequence>
<dbReference type="GO" id="GO:0016651">
    <property type="term" value="F:oxidoreductase activity, acting on NAD(P)H"/>
    <property type="evidence" value="ECO:0007669"/>
    <property type="project" value="InterPro"/>
</dbReference>
<dbReference type="Gene3D" id="3.40.50.720">
    <property type="entry name" value="NAD(P)-binding Rossmann-like Domain"/>
    <property type="match status" value="1"/>
</dbReference>
<comment type="caution">
    <text evidence="6">The sequence shown here is derived from an EMBL/GenBank/DDBJ whole genome shotgun (WGS) entry which is preliminary data.</text>
</comment>
<dbReference type="InterPro" id="IPR011032">
    <property type="entry name" value="GroES-like_sf"/>
</dbReference>
<evidence type="ECO:0000256" key="2">
    <source>
        <dbReference type="ARBA" id="ARBA00011245"/>
    </source>
</evidence>
<dbReference type="Pfam" id="PF08240">
    <property type="entry name" value="ADH_N"/>
    <property type="match status" value="1"/>
</dbReference>
<reference evidence="6" key="1">
    <citation type="submission" date="2023-08" db="EMBL/GenBank/DDBJ databases">
        <title>Black Yeasts Isolated from many extreme environments.</title>
        <authorList>
            <person name="Coleine C."/>
            <person name="Stajich J.E."/>
            <person name="Selbmann L."/>
        </authorList>
    </citation>
    <scope>NUCLEOTIDE SEQUENCE</scope>
    <source>
        <strain evidence="6">CCFEE 5810</strain>
    </source>
</reference>
<dbReference type="Proteomes" id="UP001310594">
    <property type="component" value="Unassembled WGS sequence"/>
</dbReference>
<dbReference type="PANTHER" id="PTHR45348">
    <property type="entry name" value="HYPOTHETICAL OXIDOREDUCTASE (EUROFUNG)"/>
    <property type="match status" value="1"/>
</dbReference>
<dbReference type="InterPro" id="IPR047122">
    <property type="entry name" value="Trans-enoyl_RdTase-like"/>
</dbReference>
<comment type="subunit">
    <text evidence="2">Monomer.</text>
</comment>
<protein>
    <recommendedName>
        <fullName evidence="5">Alcohol dehydrogenase-like N-terminal domain-containing protein</fullName>
    </recommendedName>
</protein>
<dbReference type="SUPFAM" id="SSF51735">
    <property type="entry name" value="NAD(P)-binding Rossmann-fold domains"/>
    <property type="match status" value="1"/>
</dbReference>
<feature type="transmembrane region" description="Helical" evidence="4">
    <location>
        <begin position="162"/>
        <end position="181"/>
    </location>
</feature>
<evidence type="ECO:0000313" key="7">
    <source>
        <dbReference type="Proteomes" id="UP001310594"/>
    </source>
</evidence>
<gene>
    <name evidence="6" type="ORF">LTR97_000062</name>
</gene>
<dbReference type="SUPFAM" id="SSF50129">
    <property type="entry name" value="GroES-like"/>
    <property type="match status" value="1"/>
</dbReference>
<dbReference type="PANTHER" id="PTHR45348:SF2">
    <property type="entry name" value="ZINC-TYPE ALCOHOL DEHYDROGENASE-LIKE PROTEIN C2E1P3.01"/>
    <property type="match status" value="1"/>
</dbReference>
<dbReference type="InterPro" id="IPR013154">
    <property type="entry name" value="ADH-like_N"/>
</dbReference>
<evidence type="ECO:0000256" key="1">
    <source>
        <dbReference type="ARBA" id="ARBA00008072"/>
    </source>
</evidence>
<comment type="similarity">
    <text evidence="1">Belongs to the zinc-containing alcohol dehydrogenase family.</text>
</comment>
<dbReference type="InterPro" id="IPR036291">
    <property type="entry name" value="NAD(P)-bd_dom_sf"/>
</dbReference>
<dbReference type="EMBL" id="JAVRQU010000001">
    <property type="protein sequence ID" value="KAK5707525.1"/>
    <property type="molecule type" value="Genomic_DNA"/>
</dbReference>
<evidence type="ECO:0000259" key="5">
    <source>
        <dbReference type="Pfam" id="PF08240"/>
    </source>
</evidence>
<dbReference type="Gene3D" id="3.90.180.10">
    <property type="entry name" value="Medium-chain alcohol dehydrogenases, catalytic domain"/>
    <property type="match status" value="1"/>
</dbReference>
<keyword evidence="4" id="KW-0812">Transmembrane</keyword>
<feature type="domain" description="Alcohol dehydrogenase-like N-terminal" evidence="5">
    <location>
        <begin position="31"/>
        <end position="115"/>
    </location>
</feature>
<name>A0AAN8A5C1_9PEZI</name>
<accession>A0AAN8A5C1</accession>
<keyword evidence="4" id="KW-0472">Membrane</keyword>
<proteinExistence type="inferred from homology"/>
<organism evidence="6 7">
    <name type="scientific">Elasticomyces elasticus</name>
    <dbReference type="NCBI Taxonomy" id="574655"/>
    <lineage>
        <taxon>Eukaryota</taxon>
        <taxon>Fungi</taxon>
        <taxon>Dikarya</taxon>
        <taxon>Ascomycota</taxon>
        <taxon>Pezizomycotina</taxon>
        <taxon>Dothideomycetes</taxon>
        <taxon>Dothideomycetidae</taxon>
        <taxon>Mycosphaerellales</taxon>
        <taxon>Teratosphaeriaceae</taxon>
        <taxon>Elasticomyces</taxon>
    </lineage>
</organism>
<evidence type="ECO:0000256" key="3">
    <source>
        <dbReference type="ARBA" id="ARBA00023002"/>
    </source>
</evidence>
<evidence type="ECO:0000313" key="6">
    <source>
        <dbReference type="EMBL" id="KAK5707525.1"/>
    </source>
</evidence>